<dbReference type="EMBL" id="GBRH01266479">
    <property type="protein sequence ID" value="JAD31416.1"/>
    <property type="molecule type" value="Transcribed_RNA"/>
</dbReference>
<evidence type="ECO:0000313" key="1">
    <source>
        <dbReference type="EMBL" id="JAD31416.1"/>
    </source>
</evidence>
<dbReference type="AlphaFoldDB" id="A0A0A8YXW3"/>
<sequence>MTPLSAPSPAPLEFLTPLADDDEWLDACHKDTPLRYRTVTNILGDVPIPSVV</sequence>
<accession>A0A0A8YXW3</accession>
<name>A0A0A8YXW3_ARUDO</name>
<organism evidence="1">
    <name type="scientific">Arundo donax</name>
    <name type="common">Giant reed</name>
    <name type="synonym">Donax arundinaceus</name>
    <dbReference type="NCBI Taxonomy" id="35708"/>
    <lineage>
        <taxon>Eukaryota</taxon>
        <taxon>Viridiplantae</taxon>
        <taxon>Streptophyta</taxon>
        <taxon>Embryophyta</taxon>
        <taxon>Tracheophyta</taxon>
        <taxon>Spermatophyta</taxon>
        <taxon>Magnoliopsida</taxon>
        <taxon>Liliopsida</taxon>
        <taxon>Poales</taxon>
        <taxon>Poaceae</taxon>
        <taxon>PACMAD clade</taxon>
        <taxon>Arundinoideae</taxon>
        <taxon>Arundineae</taxon>
        <taxon>Arundo</taxon>
    </lineage>
</organism>
<protein>
    <submittedName>
        <fullName evidence="1">Uncharacterized protein</fullName>
    </submittedName>
</protein>
<proteinExistence type="predicted"/>
<reference evidence="1" key="1">
    <citation type="submission" date="2014-09" db="EMBL/GenBank/DDBJ databases">
        <authorList>
            <person name="Magalhaes I.L.F."/>
            <person name="Oliveira U."/>
            <person name="Santos F.R."/>
            <person name="Vidigal T.H.D.A."/>
            <person name="Brescovit A.D."/>
            <person name="Santos A.J."/>
        </authorList>
    </citation>
    <scope>NUCLEOTIDE SEQUENCE</scope>
    <source>
        <tissue evidence="1">Shoot tissue taken approximately 20 cm above the soil surface</tissue>
    </source>
</reference>
<reference evidence="1" key="2">
    <citation type="journal article" date="2015" name="Data Brief">
        <title>Shoot transcriptome of the giant reed, Arundo donax.</title>
        <authorList>
            <person name="Barrero R.A."/>
            <person name="Guerrero F.D."/>
            <person name="Moolhuijzen P."/>
            <person name="Goolsby J.A."/>
            <person name="Tidwell J."/>
            <person name="Bellgard S.E."/>
            <person name="Bellgard M.I."/>
        </authorList>
    </citation>
    <scope>NUCLEOTIDE SEQUENCE</scope>
    <source>
        <tissue evidence="1">Shoot tissue taken approximately 20 cm above the soil surface</tissue>
    </source>
</reference>